<keyword evidence="1" id="KW-1133">Transmembrane helix</keyword>
<proteinExistence type="predicted"/>
<gene>
    <name evidence="2" type="ORF">HV823_07105</name>
</gene>
<evidence type="ECO:0000256" key="1">
    <source>
        <dbReference type="SAM" id="Phobius"/>
    </source>
</evidence>
<evidence type="ECO:0000313" key="2">
    <source>
        <dbReference type="EMBL" id="NVP55019.1"/>
    </source>
</evidence>
<dbReference type="RefSeq" id="WP_176949023.1">
    <property type="nucleotide sequence ID" value="NZ_JABXYK010000003.1"/>
</dbReference>
<reference evidence="2 3" key="1">
    <citation type="submission" date="2020-06" db="EMBL/GenBank/DDBJ databases">
        <title>Rhizobium sp.nov. isolated from the tomato plant.</title>
        <authorList>
            <person name="Thin K.K."/>
            <person name="Zhang X."/>
            <person name="He S."/>
        </authorList>
    </citation>
    <scope>NUCLEOTIDE SEQUENCE [LARGE SCALE GENOMIC DNA]</scope>
    <source>
        <strain evidence="2 3">DBTS2</strain>
    </source>
</reference>
<keyword evidence="1" id="KW-0472">Membrane</keyword>
<evidence type="ECO:0000313" key="3">
    <source>
        <dbReference type="Proteomes" id="UP000659172"/>
    </source>
</evidence>
<keyword evidence="3" id="KW-1185">Reference proteome</keyword>
<name>A0ABX2QF55_9HYPH</name>
<keyword evidence="1" id="KW-0812">Transmembrane</keyword>
<protein>
    <submittedName>
        <fullName evidence="2">Uncharacterized protein</fullName>
    </submittedName>
</protein>
<dbReference type="EMBL" id="JABXYK010000003">
    <property type="protein sequence ID" value="NVP55019.1"/>
    <property type="molecule type" value="Genomic_DNA"/>
</dbReference>
<sequence length="49" mass="5185">MTAAHRRPVARALAIAAEEKRRAALGIAFNCTVAALLLALVAASIAWFH</sequence>
<accession>A0ABX2QF55</accession>
<comment type="caution">
    <text evidence="2">The sequence shown here is derived from an EMBL/GenBank/DDBJ whole genome shotgun (WGS) entry which is preliminary data.</text>
</comment>
<feature type="transmembrane region" description="Helical" evidence="1">
    <location>
        <begin position="27"/>
        <end position="48"/>
    </location>
</feature>
<organism evidence="2 3">
    <name type="scientific">Mycoplana rhizolycopersici</name>
    <dbReference type="NCBI Taxonomy" id="2746702"/>
    <lineage>
        <taxon>Bacteria</taxon>
        <taxon>Pseudomonadati</taxon>
        <taxon>Pseudomonadota</taxon>
        <taxon>Alphaproteobacteria</taxon>
        <taxon>Hyphomicrobiales</taxon>
        <taxon>Rhizobiaceae</taxon>
        <taxon>Mycoplana</taxon>
    </lineage>
</organism>
<dbReference type="Proteomes" id="UP000659172">
    <property type="component" value="Unassembled WGS sequence"/>
</dbReference>